<evidence type="ECO:0000256" key="7">
    <source>
        <dbReference type="ARBA" id="ARBA00023136"/>
    </source>
</evidence>
<keyword evidence="2 9" id="KW-0813">Transport</keyword>
<accession>A0A5N0TAG8</accession>
<dbReference type="EMBL" id="VYXP01000005">
    <property type="protein sequence ID" value="KAA9131688.1"/>
    <property type="molecule type" value="Genomic_DNA"/>
</dbReference>
<name>A0A5N0TAG8_9GAMM</name>
<dbReference type="InterPro" id="IPR007387">
    <property type="entry name" value="TRAP_DctQ"/>
</dbReference>
<comment type="subunit">
    <text evidence="9">The complex comprises the extracytoplasmic solute receptor protein and the two transmembrane proteins.</text>
</comment>
<reference evidence="11 12" key="1">
    <citation type="submission" date="2019-09" db="EMBL/GenBank/DDBJ databases">
        <title>Wenzhouxiangella sp. Genome sequencing and assembly.</title>
        <authorList>
            <person name="Zhang R."/>
        </authorList>
    </citation>
    <scope>NUCLEOTIDE SEQUENCE [LARGE SCALE GENOMIC DNA]</scope>
    <source>
        <strain evidence="11 12">W260</strain>
    </source>
</reference>
<evidence type="ECO:0000256" key="4">
    <source>
        <dbReference type="ARBA" id="ARBA00022519"/>
    </source>
</evidence>
<comment type="caution">
    <text evidence="11">The sequence shown here is derived from an EMBL/GenBank/DDBJ whole genome shotgun (WGS) entry which is preliminary data.</text>
</comment>
<feature type="transmembrane region" description="Helical" evidence="9">
    <location>
        <begin position="63"/>
        <end position="86"/>
    </location>
</feature>
<proteinExistence type="inferred from homology"/>
<dbReference type="Proteomes" id="UP000325372">
    <property type="component" value="Unassembled WGS sequence"/>
</dbReference>
<evidence type="ECO:0000256" key="1">
    <source>
        <dbReference type="ARBA" id="ARBA00004429"/>
    </source>
</evidence>
<protein>
    <recommendedName>
        <fullName evidence="9">TRAP transporter small permease protein</fullName>
    </recommendedName>
</protein>
<evidence type="ECO:0000256" key="3">
    <source>
        <dbReference type="ARBA" id="ARBA00022475"/>
    </source>
</evidence>
<dbReference type="PANTHER" id="PTHR35011">
    <property type="entry name" value="2,3-DIKETO-L-GULONATE TRAP TRANSPORTER SMALL PERMEASE PROTEIN YIAM"/>
    <property type="match status" value="1"/>
</dbReference>
<comment type="similarity">
    <text evidence="8 9">Belongs to the TRAP transporter small permease family.</text>
</comment>
<dbReference type="Pfam" id="PF04290">
    <property type="entry name" value="DctQ"/>
    <property type="match status" value="1"/>
</dbReference>
<comment type="subcellular location">
    <subcellularLocation>
        <location evidence="1 9">Cell inner membrane</location>
        <topology evidence="1 9">Multi-pass membrane protein</topology>
    </subcellularLocation>
</comment>
<dbReference type="GO" id="GO:0005886">
    <property type="term" value="C:plasma membrane"/>
    <property type="evidence" value="ECO:0007669"/>
    <property type="project" value="UniProtKB-SubCell"/>
</dbReference>
<evidence type="ECO:0000256" key="8">
    <source>
        <dbReference type="ARBA" id="ARBA00038436"/>
    </source>
</evidence>
<evidence type="ECO:0000313" key="12">
    <source>
        <dbReference type="Proteomes" id="UP000325372"/>
    </source>
</evidence>
<evidence type="ECO:0000256" key="2">
    <source>
        <dbReference type="ARBA" id="ARBA00022448"/>
    </source>
</evidence>
<dbReference type="AlphaFoldDB" id="A0A5N0TAG8"/>
<dbReference type="PANTHER" id="PTHR35011:SF4">
    <property type="entry name" value="SLL1102 PROTEIN"/>
    <property type="match status" value="1"/>
</dbReference>
<keyword evidence="12" id="KW-1185">Reference proteome</keyword>
<evidence type="ECO:0000256" key="5">
    <source>
        <dbReference type="ARBA" id="ARBA00022692"/>
    </source>
</evidence>
<evidence type="ECO:0000259" key="10">
    <source>
        <dbReference type="Pfam" id="PF04290"/>
    </source>
</evidence>
<comment type="caution">
    <text evidence="9">Lacks conserved residue(s) required for the propagation of feature annotation.</text>
</comment>
<dbReference type="InterPro" id="IPR055348">
    <property type="entry name" value="DctQ"/>
</dbReference>
<keyword evidence="4 9" id="KW-0997">Cell inner membrane</keyword>
<keyword evidence="3" id="KW-1003">Cell membrane</keyword>
<gene>
    <name evidence="11" type="ORF">F3N42_08300</name>
</gene>
<dbReference type="GO" id="GO:0022857">
    <property type="term" value="F:transmembrane transporter activity"/>
    <property type="evidence" value="ECO:0007669"/>
    <property type="project" value="UniProtKB-UniRule"/>
</dbReference>
<keyword evidence="6 9" id="KW-1133">Transmembrane helix</keyword>
<feature type="transmembrane region" description="Helical" evidence="9">
    <location>
        <begin position="106"/>
        <end position="130"/>
    </location>
</feature>
<organism evidence="11 12">
    <name type="scientific">Marinihelvus fidelis</name>
    <dbReference type="NCBI Taxonomy" id="2613842"/>
    <lineage>
        <taxon>Bacteria</taxon>
        <taxon>Pseudomonadati</taxon>
        <taxon>Pseudomonadota</taxon>
        <taxon>Gammaproteobacteria</taxon>
        <taxon>Chromatiales</taxon>
        <taxon>Wenzhouxiangellaceae</taxon>
        <taxon>Marinihelvus</taxon>
    </lineage>
</organism>
<comment type="function">
    <text evidence="9">Part of the tripartite ATP-independent periplasmic (TRAP) transport system.</text>
</comment>
<feature type="transmembrane region" description="Helical" evidence="9">
    <location>
        <begin position="20"/>
        <end position="42"/>
    </location>
</feature>
<sequence>MVVVTFGIVVLRYGLDRGWIWLQESVTWMHATVFMVAAAWTLQDDGHVRVDIFYRQASPRRQAWVDLLGTLILLAPFCIFVLLVGWDYVAASWRMREASGEAGGLAAVYLLKTLVLVMPLLLLAQALAALPRQLAHIRGTQAAA</sequence>
<keyword evidence="5 9" id="KW-0812">Transmembrane</keyword>
<evidence type="ECO:0000256" key="9">
    <source>
        <dbReference type="RuleBase" id="RU369079"/>
    </source>
</evidence>
<evidence type="ECO:0000313" key="11">
    <source>
        <dbReference type="EMBL" id="KAA9131688.1"/>
    </source>
</evidence>
<evidence type="ECO:0000256" key="6">
    <source>
        <dbReference type="ARBA" id="ARBA00022989"/>
    </source>
</evidence>
<keyword evidence="7 9" id="KW-0472">Membrane</keyword>
<feature type="domain" description="Tripartite ATP-independent periplasmic transporters DctQ component" evidence="10">
    <location>
        <begin position="1"/>
        <end position="134"/>
    </location>
</feature>